<evidence type="ECO:0000313" key="2">
    <source>
        <dbReference type="Proteomes" id="UP000694405"/>
    </source>
</evidence>
<name>A0A8V5G571_MELUD</name>
<reference evidence="1" key="3">
    <citation type="submission" date="2025-09" db="UniProtKB">
        <authorList>
            <consortium name="Ensembl"/>
        </authorList>
    </citation>
    <scope>IDENTIFICATION</scope>
</reference>
<dbReference type="Ensembl" id="ENSMUNT00000027239.1">
    <property type="protein sequence ID" value="ENSMUNP00000024066.1"/>
    <property type="gene ID" value="ENSMUNG00000019622.1"/>
</dbReference>
<dbReference type="AlphaFoldDB" id="A0A8V5G571"/>
<keyword evidence="2" id="KW-1185">Reference proteome</keyword>
<proteinExistence type="predicted"/>
<reference evidence="1" key="2">
    <citation type="submission" date="2025-08" db="UniProtKB">
        <authorList>
            <consortium name="Ensembl"/>
        </authorList>
    </citation>
    <scope>IDENTIFICATION</scope>
</reference>
<sequence length="73" mass="7729">MGASRAAPDSCSTLPSSIQALDRFPSPLRSSTAANPVCLPAPLPSQLGVGHKLRSHPQTGILHSWLVLPETRF</sequence>
<organism evidence="1 2">
    <name type="scientific">Melopsittacus undulatus</name>
    <name type="common">Budgerigar</name>
    <name type="synonym">Psittacus undulatus</name>
    <dbReference type="NCBI Taxonomy" id="13146"/>
    <lineage>
        <taxon>Eukaryota</taxon>
        <taxon>Metazoa</taxon>
        <taxon>Chordata</taxon>
        <taxon>Craniata</taxon>
        <taxon>Vertebrata</taxon>
        <taxon>Euteleostomi</taxon>
        <taxon>Archelosauria</taxon>
        <taxon>Archosauria</taxon>
        <taxon>Dinosauria</taxon>
        <taxon>Saurischia</taxon>
        <taxon>Theropoda</taxon>
        <taxon>Coelurosauria</taxon>
        <taxon>Aves</taxon>
        <taxon>Neognathae</taxon>
        <taxon>Neoaves</taxon>
        <taxon>Telluraves</taxon>
        <taxon>Australaves</taxon>
        <taxon>Psittaciformes</taxon>
        <taxon>Psittaculidae</taxon>
        <taxon>Melopsittacus</taxon>
    </lineage>
</organism>
<protein>
    <submittedName>
        <fullName evidence="1">Uncharacterized protein</fullName>
    </submittedName>
</protein>
<accession>A0A8V5G571</accession>
<reference evidence="1" key="1">
    <citation type="submission" date="2020-03" db="EMBL/GenBank/DDBJ databases">
        <title>Melopsittacus undulatus (budgerigar) genome, bMelUnd1, maternal haplotype with Z.</title>
        <authorList>
            <person name="Gedman G."/>
            <person name="Mountcastle J."/>
            <person name="Haase B."/>
            <person name="Formenti G."/>
            <person name="Wright T."/>
            <person name="Apodaca J."/>
            <person name="Pelan S."/>
            <person name="Chow W."/>
            <person name="Rhie A."/>
            <person name="Howe K."/>
            <person name="Fedrigo O."/>
            <person name="Jarvis E.D."/>
        </authorList>
    </citation>
    <scope>NUCLEOTIDE SEQUENCE [LARGE SCALE GENOMIC DNA]</scope>
</reference>
<dbReference type="Proteomes" id="UP000694405">
    <property type="component" value="Chromosome 11"/>
</dbReference>
<evidence type="ECO:0000313" key="1">
    <source>
        <dbReference type="Ensembl" id="ENSMUNP00000024066.1"/>
    </source>
</evidence>